<reference evidence="4" key="1">
    <citation type="submission" date="2023-07" db="EMBL/GenBank/DDBJ databases">
        <title>A chromosome-level genome assembly of Lolium multiflorum.</title>
        <authorList>
            <person name="Chen Y."/>
            <person name="Copetti D."/>
            <person name="Kolliker R."/>
            <person name="Studer B."/>
        </authorList>
    </citation>
    <scope>NUCLEOTIDE SEQUENCE</scope>
    <source>
        <strain evidence="4">02402/16</strain>
        <tissue evidence="4">Leaf</tissue>
    </source>
</reference>
<gene>
    <name evidence="4" type="ORF">QYE76_019431</name>
</gene>
<feature type="coiled-coil region" evidence="1">
    <location>
        <begin position="683"/>
        <end position="756"/>
    </location>
</feature>
<feature type="domain" description="Transposase (putative) gypsy type" evidence="3">
    <location>
        <begin position="50"/>
        <end position="117"/>
    </location>
</feature>
<feature type="compositionally biased region" description="Low complexity" evidence="2">
    <location>
        <begin position="407"/>
        <end position="421"/>
    </location>
</feature>
<protein>
    <recommendedName>
        <fullName evidence="3">Transposase (putative) gypsy type domain-containing protein</fullName>
    </recommendedName>
</protein>
<dbReference type="EMBL" id="JAUUTY010000006">
    <property type="protein sequence ID" value="KAK1613914.1"/>
    <property type="molecule type" value="Genomic_DNA"/>
</dbReference>
<organism evidence="4 5">
    <name type="scientific">Lolium multiflorum</name>
    <name type="common">Italian ryegrass</name>
    <name type="synonym">Lolium perenne subsp. multiflorum</name>
    <dbReference type="NCBI Taxonomy" id="4521"/>
    <lineage>
        <taxon>Eukaryota</taxon>
        <taxon>Viridiplantae</taxon>
        <taxon>Streptophyta</taxon>
        <taxon>Embryophyta</taxon>
        <taxon>Tracheophyta</taxon>
        <taxon>Spermatophyta</taxon>
        <taxon>Magnoliopsida</taxon>
        <taxon>Liliopsida</taxon>
        <taxon>Poales</taxon>
        <taxon>Poaceae</taxon>
        <taxon>BOP clade</taxon>
        <taxon>Pooideae</taxon>
        <taxon>Poodae</taxon>
        <taxon>Poeae</taxon>
        <taxon>Poeae Chloroplast Group 2 (Poeae type)</taxon>
        <taxon>Loliodinae</taxon>
        <taxon>Loliinae</taxon>
        <taxon>Lolium</taxon>
    </lineage>
</organism>
<feature type="compositionally biased region" description="Acidic residues" evidence="2">
    <location>
        <begin position="915"/>
        <end position="935"/>
    </location>
</feature>
<dbReference type="Proteomes" id="UP001231189">
    <property type="component" value="Unassembled WGS sequence"/>
</dbReference>
<dbReference type="Pfam" id="PF04195">
    <property type="entry name" value="Transposase_28"/>
    <property type="match status" value="1"/>
</dbReference>
<keyword evidence="5" id="KW-1185">Reference proteome</keyword>
<name>A0AAD8R5Q7_LOLMU</name>
<accession>A0AAD8R5Q7</accession>
<sequence>MAQPSGSWEGSTTTMEKLQRLHRTHRIPPGVEVRVPGEEIVPDAQPGEYVVFTAHFERGFGLPASPFFRAFLEFFGLQPHHLLANAFVTLLCFVAFCEGYTGLWPDVDFWSRMFFIKAQTTEGQLRPCGVTSFYPCPGSPFPKIPTVDSVKKWQTTFFYVKNEKPTSDRLNLPPFSLAAPTRLNWGFCHRPIEPEAEVTLLLDFVLSCVTNDGLTAADLLCAFTSRRVLPLQWRSHKICHMSGRFDPTRTSKVELYKEGMASRVNYISNTRLCVDWEWGMEPFSRLALPALNFPRQSVEDGDLADKVWESDHADLADLQAGNDQNPEPAAHQAVEDQGEPSSPPQPEEGEVPTAEPIRAVPLAVVPPAADAGQPSKVRKRTTAQLEAALKKQRRLQKPVPEAAGAAIKFKGAGAGSTSGAVSPPPVLPREKREPTPQPPAKDRARTPHVIPPPSVGVGTSSSAPPVASSGSGSRTSQPTIGDLLQRRHPEAPPIGASRTAPGARAGSGPRVTLPPLEPPVASDPAGQAVPPPSSGPAREEPARSSSADARALVKAKGPAVEESPQPLVSLHVARGAALAHVVSAFDSSLGSVGTMDKEWRDADNHEVTSREGKPGVASMEMFFSDMRAYITGSTSEADGRLRRVEKVNKTITDKRAELYNRLVTSYHKAKTDRAGMAQELESAKAAAAQVPQLQEELRLAREAAQATEGELGRLRRLEANHVAELDSVRKIEQEKVDSLNRRLGEVDEQCQKLRTAFPETQAGALAAMGVAQDAGRAAGEESSDHFSIEDHLVAMHARITPMTMLGHELRQAAEDLFQMLWPTETPPSELADLVKRLRDGPDRLLDWKDSAARAGADIALSFVLSWYEEVDLDQLETRRADVEGNLSEEAKARRLARASAIADFADKSVFITDPDAPEEVQGEDEEMADAEEADPAADSQAPPAGPAPAGV</sequence>
<evidence type="ECO:0000259" key="3">
    <source>
        <dbReference type="Pfam" id="PF04195"/>
    </source>
</evidence>
<feature type="compositionally biased region" description="Low complexity" evidence="2">
    <location>
        <begin position="936"/>
        <end position="951"/>
    </location>
</feature>
<proteinExistence type="predicted"/>
<feature type="region of interest" description="Disordered" evidence="2">
    <location>
        <begin position="318"/>
        <end position="352"/>
    </location>
</feature>
<dbReference type="PANTHER" id="PTHR33026">
    <property type="entry name" value="OS06G0360600 PROTEIN"/>
    <property type="match status" value="1"/>
</dbReference>
<comment type="caution">
    <text evidence="4">The sequence shown here is derived from an EMBL/GenBank/DDBJ whole genome shotgun (WGS) entry which is preliminary data.</text>
</comment>
<evidence type="ECO:0000256" key="1">
    <source>
        <dbReference type="SAM" id="Coils"/>
    </source>
</evidence>
<evidence type="ECO:0000313" key="5">
    <source>
        <dbReference type="Proteomes" id="UP001231189"/>
    </source>
</evidence>
<feature type="region of interest" description="Disordered" evidence="2">
    <location>
        <begin position="407"/>
        <end position="560"/>
    </location>
</feature>
<evidence type="ECO:0000313" key="4">
    <source>
        <dbReference type="EMBL" id="KAK1613914.1"/>
    </source>
</evidence>
<feature type="compositionally biased region" description="Low complexity" evidence="2">
    <location>
        <begin position="455"/>
        <end position="473"/>
    </location>
</feature>
<evidence type="ECO:0000256" key="2">
    <source>
        <dbReference type="SAM" id="MobiDB-lite"/>
    </source>
</evidence>
<feature type="region of interest" description="Disordered" evidence="2">
    <location>
        <begin position="910"/>
        <end position="951"/>
    </location>
</feature>
<dbReference type="InterPro" id="IPR007321">
    <property type="entry name" value="Transposase_28"/>
</dbReference>
<dbReference type="PANTHER" id="PTHR33026:SF7">
    <property type="entry name" value="OS03G0100275 PROTEIN"/>
    <property type="match status" value="1"/>
</dbReference>
<feature type="compositionally biased region" description="Basic and acidic residues" evidence="2">
    <location>
        <begin position="428"/>
        <end position="445"/>
    </location>
</feature>
<keyword evidence="1" id="KW-0175">Coiled coil</keyword>
<dbReference type="AlphaFoldDB" id="A0AAD8R5Q7"/>